<sequence>MRMNITISSFAEYLQNIPEESKPKLLEMMAIIKEAVPLAQVAISYGIPTYKYLGTLVAVGVAKKHVAFYTMSSATLSHFEVQLQGMDYSSGTIRFKFDAVLPKSLIQEIVKIRMEDNEFLDSERKRRKK</sequence>
<dbReference type="EMBL" id="RJUF01000011">
    <property type="protein sequence ID" value="MCP9762530.1"/>
    <property type="molecule type" value="Genomic_DNA"/>
</dbReference>
<organism evidence="2 3">
    <name type="scientific">Lacihabitans soyangensis</name>
    <dbReference type="NCBI Taxonomy" id="869394"/>
    <lineage>
        <taxon>Bacteria</taxon>
        <taxon>Pseudomonadati</taxon>
        <taxon>Bacteroidota</taxon>
        <taxon>Cytophagia</taxon>
        <taxon>Cytophagales</taxon>
        <taxon>Leadbetterellaceae</taxon>
        <taxon>Lacihabitans</taxon>
    </lineage>
</organism>
<feature type="domain" description="YdhG-like" evidence="1">
    <location>
        <begin position="22"/>
        <end position="111"/>
    </location>
</feature>
<dbReference type="Proteomes" id="UP001204144">
    <property type="component" value="Unassembled WGS sequence"/>
</dbReference>
<name>A0AAE3H1G1_9BACT</name>
<dbReference type="RefSeq" id="WP_255036301.1">
    <property type="nucleotide sequence ID" value="NZ_RJUF01000011.1"/>
</dbReference>
<dbReference type="InterPro" id="IPR014922">
    <property type="entry name" value="YdhG-like"/>
</dbReference>
<evidence type="ECO:0000313" key="3">
    <source>
        <dbReference type="Proteomes" id="UP001204144"/>
    </source>
</evidence>
<dbReference type="Pfam" id="PF08818">
    <property type="entry name" value="DUF1801"/>
    <property type="match status" value="1"/>
</dbReference>
<evidence type="ECO:0000259" key="1">
    <source>
        <dbReference type="Pfam" id="PF08818"/>
    </source>
</evidence>
<proteinExistence type="predicted"/>
<comment type="caution">
    <text evidence="2">The sequence shown here is derived from an EMBL/GenBank/DDBJ whole genome shotgun (WGS) entry which is preliminary data.</text>
</comment>
<reference evidence="2 3" key="1">
    <citation type="submission" date="2018-11" db="EMBL/GenBank/DDBJ databases">
        <title>Novel bacteria species description.</title>
        <authorList>
            <person name="Han J.-H."/>
        </authorList>
    </citation>
    <scope>NUCLEOTIDE SEQUENCE [LARGE SCALE GENOMIC DNA]</scope>
    <source>
        <strain evidence="2 3">KCTC23259</strain>
    </source>
</reference>
<dbReference type="SUPFAM" id="SSF159888">
    <property type="entry name" value="YdhG-like"/>
    <property type="match status" value="1"/>
</dbReference>
<evidence type="ECO:0000313" key="2">
    <source>
        <dbReference type="EMBL" id="MCP9762530.1"/>
    </source>
</evidence>
<accession>A0AAE3H1G1</accession>
<keyword evidence="3" id="KW-1185">Reference proteome</keyword>
<gene>
    <name evidence="2" type="ORF">EGI31_06150</name>
</gene>
<dbReference type="AlphaFoldDB" id="A0AAE3H1G1"/>
<dbReference type="Gene3D" id="3.90.1150.200">
    <property type="match status" value="1"/>
</dbReference>
<protein>
    <recommendedName>
        <fullName evidence="1">YdhG-like domain-containing protein</fullName>
    </recommendedName>
</protein>